<dbReference type="PROSITE" id="PS51733">
    <property type="entry name" value="BPL_LPL_CATALYTIC"/>
    <property type="match status" value="1"/>
</dbReference>
<dbReference type="PANTHER" id="PTHR12835:SF5">
    <property type="entry name" value="BIOTIN--PROTEIN LIGASE"/>
    <property type="match status" value="1"/>
</dbReference>
<name>A0A382J5U0_9ZZZZ</name>
<evidence type="ECO:0000256" key="1">
    <source>
        <dbReference type="ARBA" id="ARBA00022598"/>
    </source>
</evidence>
<dbReference type="NCBIfam" id="TIGR00121">
    <property type="entry name" value="birA_ligase"/>
    <property type="match status" value="1"/>
</dbReference>
<sequence length="171" mass="19734">MKLKRFLFKKVKSTNNTAIRLINRGNDNGIISAEIQTKGKGQRTNKWISNKGNLFISLFFKINSKFSLKKITSTNLSILKKIISNQITEKIYIKLPNDILIGKKKVCGILQEIIYQNDHKYLIVGIGINIINCPNILNYPTTFLNNYSKKKINKIKIINKIKLNFEKKYKG</sequence>
<dbReference type="InterPro" id="IPR004408">
    <property type="entry name" value="Biotin_CoA_COase_ligase"/>
</dbReference>
<dbReference type="SUPFAM" id="SSF55681">
    <property type="entry name" value="Class II aaRS and biotin synthetases"/>
    <property type="match status" value="1"/>
</dbReference>
<protein>
    <recommendedName>
        <fullName evidence="2">BPL/LPL catalytic domain-containing protein</fullName>
    </recommendedName>
</protein>
<dbReference type="AlphaFoldDB" id="A0A382J5U0"/>
<dbReference type="GO" id="GO:0004077">
    <property type="term" value="F:biotin--[biotin carboxyl-carrier protein] ligase activity"/>
    <property type="evidence" value="ECO:0007669"/>
    <property type="project" value="InterPro"/>
</dbReference>
<reference evidence="3" key="1">
    <citation type="submission" date="2018-05" db="EMBL/GenBank/DDBJ databases">
        <authorList>
            <person name="Lanie J.A."/>
            <person name="Ng W.-L."/>
            <person name="Kazmierczak K.M."/>
            <person name="Andrzejewski T.M."/>
            <person name="Davidsen T.M."/>
            <person name="Wayne K.J."/>
            <person name="Tettelin H."/>
            <person name="Glass J.I."/>
            <person name="Rusch D."/>
            <person name="Podicherti R."/>
            <person name="Tsui H.-C.T."/>
            <person name="Winkler M.E."/>
        </authorList>
    </citation>
    <scope>NUCLEOTIDE SEQUENCE</scope>
</reference>
<proteinExistence type="predicted"/>
<dbReference type="GO" id="GO:0005737">
    <property type="term" value="C:cytoplasm"/>
    <property type="evidence" value="ECO:0007669"/>
    <property type="project" value="TreeGrafter"/>
</dbReference>
<dbReference type="PANTHER" id="PTHR12835">
    <property type="entry name" value="BIOTIN PROTEIN LIGASE"/>
    <property type="match status" value="1"/>
</dbReference>
<evidence type="ECO:0000313" key="3">
    <source>
        <dbReference type="EMBL" id="SVC06989.1"/>
    </source>
</evidence>
<keyword evidence="1" id="KW-0436">Ligase</keyword>
<evidence type="ECO:0000259" key="2">
    <source>
        <dbReference type="PROSITE" id="PS51733"/>
    </source>
</evidence>
<accession>A0A382J5U0</accession>
<dbReference type="Gene3D" id="3.30.930.10">
    <property type="entry name" value="Bira Bifunctional Protein, Domain 2"/>
    <property type="match status" value="1"/>
</dbReference>
<gene>
    <name evidence="3" type="ORF">METZ01_LOCUS259843</name>
</gene>
<dbReference type="InterPro" id="IPR004143">
    <property type="entry name" value="BPL_LPL_catalytic"/>
</dbReference>
<dbReference type="EMBL" id="UINC01071796">
    <property type="protein sequence ID" value="SVC06989.1"/>
    <property type="molecule type" value="Genomic_DNA"/>
</dbReference>
<feature type="domain" description="BPL/LPL catalytic" evidence="2">
    <location>
        <begin position="1"/>
        <end position="171"/>
    </location>
</feature>
<organism evidence="3">
    <name type="scientific">marine metagenome</name>
    <dbReference type="NCBI Taxonomy" id="408172"/>
    <lineage>
        <taxon>unclassified sequences</taxon>
        <taxon>metagenomes</taxon>
        <taxon>ecological metagenomes</taxon>
    </lineage>
</organism>
<dbReference type="InterPro" id="IPR045864">
    <property type="entry name" value="aa-tRNA-synth_II/BPL/LPL"/>
</dbReference>
<dbReference type="Pfam" id="PF03099">
    <property type="entry name" value="BPL_LplA_LipB"/>
    <property type="match status" value="1"/>
</dbReference>